<feature type="transmembrane region" description="Helical" evidence="2">
    <location>
        <begin position="171"/>
        <end position="189"/>
    </location>
</feature>
<keyword evidence="5" id="KW-1185">Reference proteome</keyword>
<protein>
    <recommendedName>
        <fullName evidence="3">Prepilin type IV endopeptidase peptidase domain-containing protein</fullName>
    </recommendedName>
</protein>
<sequence length="428" mass="43120">MPEAAVPEAAVPEAAVPEAALPETALPRIVPPSGEPSGVSRASGTVAPLGVCAAPDPADTLVRMVLMAVIAAGAVMPVLLMVVKRAGAPVRALPALGGAAVAAAVPAFRAAEGALPVWWLPVPWVVAVLGAPLVLADLRHRRLPDALTWPAYPAVAVALGLAAVGGGGPHLLAGALAGCLLFGGAHLFVHRRSAGGLGAGDVKLSGALGAVLGALGGTAPLVAAVLAAMVSLTALTTAWLRQRHGPPPKSTETPSPGWSAPDPAHPLTALPAPDQLPEGDLPRTRPGPGLPDASCSPPALPVPDQLPEGDSPRTRPAPEQPSEGDPPRIPPAPDRPDPGHPSRACPGRRRPHRRRLRLASSGSGGRQPDCLARGSPVPGRLSRPVRLSRGSPRWLRAGPGRLVVPHGPGLVLATWACAVFPAVGTGVT</sequence>
<feature type="domain" description="Prepilin type IV endopeptidase peptidase" evidence="3">
    <location>
        <begin position="129"/>
        <end position="230"/>
    </location>
</feature>
<evidence type="ECO:0000313" key="4">
    <source>
        <dbReference type="EMBL" id="GAA3532049.1"/>
    </source>
</evidence>
<dbReference type="Proteomes" id="UP001500689">
    <property type="component" value="Unassembled WGS sequence"/>
</dbReference>
<evidence type="ECO:0000256" key="2">
    <source>
        <dbReference type="SAM" id="Phobius"/>
    </source>
</evidence>
<accession>A0ABP6VEG3</accession>
<organism evidence="4 5">
    <name type="scientific">Amycolatopsis ultiminotia</name>
    <dbReference type="NCBI Taxonomy" id="543629"/>
    <lineage>
        <taxon>Bacteria</taxon>
        <taxon>Bacillati</taxon>
        <taxon>Actinomycetota</taxon>
        <taxon>Actinomycetes</taxon>
        <taxon>Pseudonocardiales</taxon>
        <taxon>Pseudonocardiaceae</taxon>
        <taxon>Amycolatopsis</taxon>
    </lineage>
</organism>
<dbReference type="InterPro" id="IPR000045">
    <property type="entry name" value="Prepilin_IV_endopep_pep"/>
</dbReference>
<dbReference type="Pfam" id="PF01478">
    <property type="entry name" value="Peptidase_A24"/>
    <property type="match status" value="1"/>
</dbReference>
<name>A0ABP6VEG3_9PSEU</name>
<comment type="caution">
    <text evidence="4">The sequence shown here is derived from an EMBL/GenBank/DDBJ whole genome shotgun (WGS) entry which is preliminary data.</text>
</comment>
<dbReference type="Gene3D" id="1.20.120.1220">
    <property type="match status" value="1"/>
</dbReference>
<evidence type="ECO:0000313" key="5">
    <source>
        <dbReference type="Proteomes" id="UP001500689"/>
    </source>
</evidence>
<feature type="transmembrane region" description="Helical" evidence="2">
    <location>
        <begin position="221"/>
        <end position="240"/>
    </location>
</feature>
<keyword evidence="2" id="KW-1133">Transmembrane helix</keyword>
<proteinExistence type="predicted"/>
<gene>
    <name evidence="4" type="ORF">GCM10022222_14090</name>
</gene>
<feature type="transmembrane region" description="Helical" evidence="2">
    <location>
        <begin position="64"/>
        <end position="83"/>
    </location>
</feature>
<feature type="transmembrane region" description="Helical" evidence="2">
    <location>
        <begin position="117"/>
        <end position="135"/>
    </location>
</feature>
<feature type="transmembrane region" description="Helical" evidence="2">
    <location>
        <begin position="90"/>
        <end position="111"/>
    </location>
</feature>
<evidence type="ECO:0000259" key="3">
    <source>
        <dbReference type="Pfam" id="PF01478"/>
    </source>
</evidence>
<keyword evidence="2" id="KW-0812">Transmembrane</keyword>
<feature type="transmembrane region" description="Helical" evidence="2">
    <location>
        <begin position="147"/>
        <end position="165"/>
    </location>
</feature>
<evidence type="ECO:0000256" key="1">
    <source>
        <dbReference type="SAM" id="MobiDB-lite"/>
    </source>
</evidence>
<feature type="compositionally biased region" description="Basic residues" evidence="1">
    <location>
        <begin position="346"/>
        <end position="357"/>
    </location>
</feature>
<reference evidence="5" key="1">
    <citation type="journal article" date="2019" name="Int. J. Syst. Evol. Microbiol.">
        <title>The Global Catalogue of Microorganisms (GCM) 10K type strain sequencing project: providing services to taxonomists for standard genome sequencing and annotation.</title>
        <authorList>
            <consortium name="The Broad Institute Genomics Platform"/>
            <consortium name="The Broad Institute Genome Sequencing Center for Infectious Disease"/>
            <person name="Wu L."/>
            <person name="Ma J."/>
        </authorList>
    </citation>
    <scope>NUCLEOTIDE SEQUENCE [LARGE SCALE GENOMIC DNA]</scope>
    <source>
        <strain evidence="5">JCM 16898</strain>
    </source>
</reference>
<feature type="region of interest" description="Disordered" evidence="1">
    <location>
        <begin position="241"/>
        <end position="392"/>
    </location>
</feature>
<keyword evidence="2" id="KW-0472">Membrane</keyword>
<dbReference type="EMBL" id="BAAAZN010000002">
    <property type="protein sequence ID" value="GAA3532049.1"/>
    <property type="molecule type" value="Genomic_DNA"/>
</dbReference>